<name>A0A8I6RA49_CIMLE</name>
<dbReference type="InterPro" id="IPR016024">
    <property type="entry name" value="ARM-type_fold"/>
</dbReference>
<dbReference type="EnsemblMetazoa" id="XM_014386371.1">
    <property type="protein sequence ID" value="XP_014241857.1"/>
    <property type="gene ID" value="LOC106662340"/>
</dbReference>
<dbReference type="Pfam" id="PF14381">
    <property type="entry name" value="EDR1_CTR1_ARMC3_pept"/>
    <property type="match status" value="1"/>
</dbReference>
<accession>A0A8I6RA49</accession>
<feature type="domain" description="EDR1/CTR1/ARMC3-like peptidase-like" evidence="4">
    <location>
        <begin position="884"/>
        <end position="977"/>
    </location>
</feature>
<evidence type="ECO:0000313" key="6">
    <source>
        <dbReference type="Proteomes" id="UP000494040"/>
    </source>
</evidence>
<evidence type="ECO:0000256" key="3">
    <source>
        <dbReference type="SAM" id="Phobius"/>
    </source>
</evidence>
<feature type="compositionally biased region" description="Basic residues" evidence="2">
    <location>
        <begin position="1"/>
        <end position="17"/>
    </location>
</feature>
<evidence type="ECO:0000313" key="5">
    <source>
        <dbReference type="EnsemblMetazoa" id="XP_014241857.1"/>
    </source>
</evidence>
<keyword evidence="3" id="KW-0472">Membrane</keyword>
<evidence type="ECO:0000256" key="1">
    <source>
        <dbReference type="ARBA" id="ARBA00022737"/>
    </source>
</evidence>
<protein>
    <recommendedName>
        <fullName evidence="4">EDR1/CTR1/ARMC3-like peptidase-like domain-containing protein</fullName>
    </recommendedName>
</protein>
<sequence>MSRKSVTRKSVARKSVARKSTTGGKRQSMARRSSTKQGGGGSKKSGLRSTSIKKLPHQFEEADLTIPELGPFFVLLKCKEPPLIIRAIDTIYDYIKRVPEVVPYVLSKNTIAISKVYAQGQLQYIPLRALKLIAELSQNPDSHEDIKTDDIFLRFLVKSYGENGDAKWKEASSKILTEITQDLEFCRTFVDEYCDMSQLIKMLKHLDPDVVYNSLVVGLQYIFYCYTYLICIYFQLVKNFFRDKSLAEKFVNCPEFMFDKFFPLFESQYIEIQKLSLQLVHWLVYQPETEDLKKLFIDEGGIDKIYNILLNKYAWRDIHPLVIDILQASYNNEERVASLKEDGIKKLVGYLEFIEDDELVAKAMNVIVQWSARIYGKWMLLRLGMLPKCCSYLLDGTIPMKLVACQFINEVALEREKLRKLVQHVNIPALAGLIIDVSNPNELVLMAHTLFNNLIKFSRFEIAVHCTKSPLKDDLVSWMKENYHKMSPDNKRLILNTISILAQNNVVRAHFIDFALIDFLCKALQDPNENLYDVTIVAGEALEYLIKTEPNACQYLFLNEGLQTMKHVLWTTKNQTLREKLCHCMMEAISHDEYLKLQLLKNDHLNWLVKHKAIWYESPSMKTTVEEFYKYYLPAKIAFTSRLGFEDKIKDGFYVFKENRPPNTLPLPFTMEDIEDLSVYIVGFEKNRVLQEIHYEQEMEIRKKQIQNEECINLLKEFPEKSSCHPLGYSLMKDKNYINKTNELTICWERDEDLNSYLTCLNTKIYELDQKELVQLKEVLNAPNLSMLQKTLEPFPTLKVGEPMRRYTLSTVRNALARAMAKLPKRLDLLSTMPVKVTEGQGNRKRTKLIIEPPLPFTPPPEEEKIKIPPILPKPFGASWAMKRAQIIAEIVFNEMSGPENNDPCTYHTFNLYLAELKNKLNSNVIPLGMLKVGMKLERALLFKVLADKIEVPCTLVGGNKGQWWNELCIMELNEDCKGIADMPKSLMYPTHVIDLWMRPGNLMAIGSKEANLYCGSLGNPQTYTREDWMTT</sequence>
<dbReference type="PANTHER" id="PTHR46618:SF1">
    <property type="entry name" value="ARMADILLO REPEAT-CONTAINING PROTEIN 3"/>
    <property type="match status" value="1"/>
</dbReference>
<keyword evidence="3" id="KW-0812">Transmembrane</keyword>
<dbReference type="PANTHER" id="PTHR46618">
    <property type="entry name" value="ARMADILLO REPEAT-CONTAINING PROTEIN 3"/>
    <property type="match status" value="1"/>
</dbReference>
<proteinExistence type="predicted"/>
<keyword evidence="6" id="KW-1185">Reference proteome</keyword>
<dbReference type="InterPro" id="IPR011989">
    <property type="entry name" value="ARM-like"/>
</dbReference>
<keyword evidence="1" id="KW-0677">Repeat</keyword>
<dbReference type="RefSeq" id="XP_014241857.1">
    <property type="nucleotide sequence ID" value="XM_014386371.1"/>
</dbReference>
<dbReference type="Gene3D" id="1.25.10.10">
    <property type="entry name" value="Leucine-rich Repeat Variant"/>
    <property type="match status" value="2"/>
</dbReference>
<feature type="transmembrane region" description="Helical" evidence="3">
    <location>
        <begin position="210"/>
        <end position="236"/>
    </location>
</feature>
<dbReference type="GeneID" id="106662340"/>
<feature type="region of interest" description="Disordered" evidence="2">
    <location>
        <begin position="1"/>
        <end position="50"/>
    </location>
</feature>
<evidence type="ECO:0000259" key="4">
    <source>
        <dbReference type="Pfam" id="PF14381"/>
    </source>
</evidence>
<keyword evidence="3" id="KW-1133">Transmembrane helix</keyword>
<dbReference type="InterPro" id="IPR052441">
    <property type="entry name" value="Armadillo-Ser/Thr_Kinase"/>
</dbReference>
<evidence type="ECO:0000256" key="2">
    <source>
        <dbReference type="SAM" id="MobiDB-lite"/>
    </source>
</evidence>
<reference evidence="5" key="1">
    <citation type="submission" date="2022-01" db="UniProtKB">
        <authorList>
            <consortium name="EnsemblMetazoa"/>
        </authorList>
    </citation>
    <scope>IDENTIFICATION</scope>
</reference>
<dbReference type="OrthoDB" id="6614011at2759"/>
<dbReference type="InterPro" id="IPR055164">
    <property type="entry name" value="EDR1/CTR1/ARMC3-like_pept-like"/>
</dbReference>
<dbReference type="Proteomes" id="UP000494040">
    <property type="component" value="Unassembled WGS sequence"/>
</dbReference>
<dbReference type="AlphaFoldDB" id="A0A8I6RA49"/>
<dbReference type="SUPFAM" id="SSF48371">
    <property type="entry name" value="ARM repeat"/>
    <property type="match status" value="2"/>
</dbReference>
<organism evidence="5 6">
    <name type="scientific">Cimex lectularius</name>
    <name type="common">Bed bug</name>
    <name type="synonym">Acanthia lectularia</name>
    <dbReference type="NCBI Taxonomy" id="79782"/>
    <lineage>
        <taxon>Eukaryota</taxon>
        <taxon>Metazoa</taxon>
        <taxon>Ecdysozoa</taxon>
        <taxon>Arthropoda</taxon>
        <taxon>Hexapoda</taxon>
        <taxon>Insecta</taxon>
        <taxon>Pterygota</taxon>
        <taxon>Neoptera</taxon>
        <taxon>Paraneoptera</taxon>
        <taxon>Hemiptera</taxon>
        <taxon>Heteroptera</taxon>
        <taxon>Panheteroptera</taxon>
        <taxon>Cimicomorpha</taxon>
        <taxon>Cimicidae</taxon>
        <taxon>Cimex</taxon>
    </lineage>
</organism>
<dbReference type="KEGG" id="clec:106662340"/>